<organism evidence="1 2">
    <name type="scientific">Dietzia natronolimnaea</name>
    <dbReference type="NCBI Taxonomy" id="161920"/>
    <lineage>
        <taxon>Bacteria</taxon>
        <taxon>Bacillati</taxon>
        <taxon>Actinomycetota</taxon>
        <taxon>Actinomycetes</taxon>
        <taxon>Mycobacteriales</taxon>
        <taxon>Dietziaceae</taxon>
        <taxon>Dietzia</taxon>
    </lineage>
</organism>
<reference evidence="2" key="1">
    <citation type="submission" date="2017-09" db="EMBL/GenBank/DDBJ databases">
        <authorList>
            <person name="Zhang Y."/>
            <person name="Huang X."/>
            <person name="Liu J."/>
            <person name="Lu L."/>
            <person name="Peng K."/>
        </authorList>
    </citation>
    <scope>NUCLEOTIDE SEQUENCE [LARGE SCALE GENOMIC DNA]</scope>
    <source>
        <strain evidence="2">S-XJ-1</strain>
    </source>
</reference>
<dbReference type="AlphaFoldDB" id="A0A2A2WU12"/>
<dbReference type="OrthoDB" id="3688655at2"/>
<evidence type="ECO:0000313" key="1">
    <source>
        <dbReference type="EMBL" id="PAY24658.1"/>
    </source>
</evidence>
<dbReference type="Proteomes" id="UP000218810">
    <property type="component" value="Unassembled WGS sequence"/>
</dbReference>
<evidence type="ECO:0000313" key="2">
    <source>
        <dbReference type="Proteomes" id="UP000218810"/>
    </source>
</evidence>
<accession>A0A2A2WU12</accession>
<name>A0A2A2WU12_9ACTN</name>
<comment type="caution">
    <text evidence="1">The sequence shown here is derived from an EMBL/GenBank/DDBJ whole genome shotgun (WGS) entry which is preliminary data.</text>
</comment>
<sequence>MLHGERKLGAHLYWELNRANLQLTTADGTAVGIVARQVVEVVECEPEKHDGRYRVSTRAYEYSLALDGEDQFRFDWHPDGRSTEGRPHIHTPPGMRRHWIGGRQTFEDFVENCIEVGVTPARDDYRDVLEVSRSTHKLYRSWS</sequence>
<proteinExistence type="predicted"/>
<dbReference type="EMBL" id="NTGA01000004">
    <property type="protein sequence ID" value="PAY24658.1"/>
    <property type="molecule type" value="Genomic_DNA"/>
</dbReference>
<gene>
    <name evidence="1" type="ORF">CEY15_02355</name>
</gene>
<keyword evidence="2" id="KW-1185">Reference proteome</keyword>
<protein>
    <submittedName>
        <fullName evidence="1">Uncharacterized protein</fullName>
    </submittedName>
</protein>